<sequence length="233" mass="27163">MQFTDAASLISGVESRLRSYVAANLVDTGEFYSLLKKEMGRMGLSLKEETEWVLAVKNHRVLKPADMVDFWSIHELEDPEASSGSLLRYIPPSRARQVSHQAERNSQIHRQSPCRSHHYHRQFTEDGHYFRFDFTDSYVLVQGWGTPRHNGSILVPAEPILTDYLEKFLIYQTLKDLYINAEVNDLERRLDLAKRDYELAEAVATNYLKTPSFKQLLAWKESWHGRLLSRYQL</sequence>
<comment type="caution">
    <text evidence="1">The sequence shown here is derived from an EMBL/GenBank/DDBJ whole genome shotgun (WGS) entry which is preliminary data.</text>
</comment>
<dbReference type="Proteomes" id="UP000474175">
    <property type="component" value="Unassembled WGS sequence"/>
</dbReference>
<protein>
    <submittedName>
        <fullName evidence="1">Uncharacterized protein</fullName>
    </submittedName>
</protein>
<evidence type="ECO:0000313" key="1">
    <source>
        <dbReference type="EMBL" id="NDU95725.1"/>
    </source>
</evidence>
<proteinExistence type="predicted"/>
<gene>
    <name evidence="1" type="ORF">GK108_12650</name>
</gene>
<accession>A0A6L9L525</accession>
<dbReference type="EMBL" id="JAAFZH010000004">
    <property type="protein sequence ID" value="NDU95725.1"/>
    <property type="molecule type" value="Genomic_DNA"/>
</dbReference>
<evidence type="ECO:0000313" key="2">
    <source>
        <dbReference type="Proteomes" id="UP000474175"/>
    </source>
</evidence>
<reference evidence="1 2" key="1">
    <citation type="submission" date="2020-02" db="EMBL/GenBank/DDBJ databases">
        <title>Draft genome sequence of two Spirosoma agri KCTC 52727 and Spirosoma terrae KCTC 52035.</title>
        <authorList>
            <person name="Rojas J."/>
            <person name="Ambika Manirajan B."/>
            <person name="Suarez C."/>
            <person name="Ratering S."/>
            <person name="Schnell S."/>
        </authorList>
    </citation>
    <scope>NUCLEOTIDE SEQUENCE [LARGE SCALE GENOMIC DNA]</scope>
    <source>
        <strain evidence="1 2">KCTC 52035</strain>
    </source>
</reference>
<organism evidence="1 2">
    <name type="scientific">Spirosoma terrae</name>
    <dbReference type="NCBI Taxonomy" id="1968276"/>
    <lineage>
        <taxon>Bacteria</taxon>
        <taxon>Pseudomonadati</taxon>
        <taxon>Bacteroidota</taxon>
        <taxon>Cytophagia</taxon>
        <taxon>Cytophagales</taxon>
        <taxon>Cytophagaceae</taxon>
        <taxon>Spirosoma</taxon>
    </lineage>
</organism>
<dbReference type="RefSeq" id="WP_163948303.1">
    <property type="nucleotide sequence ID" value="NZ_JAAFZH010000004.1"/>
</dbReference>
<dbReference type="AlphaFoldDB" id="A0A6L9L525"/>
<keyword evidence="2" id="KW-1185">Reference proteome</keyword>
<name>A0A6L9L525_9BACT</name>